<gene>
    <name evidence="2" type="ORF">AUCHE_16_01440</name>
</gene>
<organism evidence="2 3">
    <name type="scientific">Austwickia chelonae NBRC 105200</name>
    <dbReference type="NCBI Taxonomy" id="1184607"/>
    <lineage>
        <taxon>Bacteria</taxon>
        <taxon>Bacillati</taxon>
        <taxon>Actinomycetota</taxon>
        <taxon>Actinomycetes</taxon>
        <taxon>Micrococcales</taxon>
        <taxon>Dermatophilaceae</taxon>
        <taxon>Austwickia</taxon>
    </lineage>
</organism>
<sequence length="117" mass="11925">MGYGVGGGDPGSGTGERPFVRAGFTTVSVVACCFFSVPAGLADLGLCGVGGGRMFSFVPVRALSGGVVPGAGWVVIRLVDFAGLMAVVFRAGTVAVGGVQEAWSRAFPRVGRLMWRI</sequence>
<feature type="transmembrane region" description="Helical" evidence="1">
    <location>
        <begin position="54"/>
        <end position="75"/>
    </location>
</feature>
<evidence type="ECO:0000256" key="1">
    <source>
        <dbReference type="SAM" id="Phobius"/>
    </source>
</evidence>
<comment type="caution">
    <text evidence="2">The sequence shown here is derived from an EMBL/GenBank/DDBJ whole genome shotgun (WGS) entry which is preliminary data.</text>
</comment>
<dbReference type="Proteomes" id="UP000008495">
    <property type="component" value="Unassembled WGS sequence"/>
</dbReference>
<keyword evidence="3" id="KW-1185">Reference proteome</keyword>
<evidence type="ECO:0000313" key="2">
    <source>
        <dbReference type="EMBL" id="GAB78723.1"/>
    </source>
</evidence>
<accession>K6V917</accession>
<proteinExistence type="predicted"/>
<protein>
    <submittedName>
        <fullName evidence="2">Uncharacterized protein</fullName>
    </submittedName>
</protein>
<keyword evidence="1" id="KW-0472">Membrane</keyword>
<reference evidence="2 3" key="1">
    <citation type="submission" date="2012-08" db="EMBL/GenBank/DDBJ databases">
        <title>Whole genome shotgun sequence of Austwickia chelonae NBRC 105200.</title>
        <authorList>
            <person name="Yoshida I."/>
            <person name="Hosoyama A."/>
            <person name="Tsuchikane K."/>
            <person name="Katsumata H."/>
            <person name="Ando Y."/>
            <person name="Ohji S."/>
            <person name="Hamada M."/>
            <person name="Tamura T."/>
            <person name="Yamazoe A."/>
            <person name="Yamazaki S."/>
            <person name="Fujita N."/>
        </authorList>
    </citation>
    <scope>NUCLEOTIDE SEQUENCE [LARGE SCALE GENOMIC DNA]</scope>
    <source>
        <strain evidence="2 3">NBRC 105200</strain>
    </source>
</reference>
<dbReference type="EMBL" id="BAGZ01000016">
    <property type="protein sequence ID" value="GAB78723.1"/>
    <property type="molecule type" value="Genomic_DNA"/>
</dbReference>
<evidence type="ECO:0000313" key="3">
    <source>
        <dbReference type="Proteomes" id="UP000008495"/>
    </source>
</evidence>
<name>K6V917_9MICO</name>
<keyword evidence="1" id="KW-0812">Transmembrane</keyword>
<keyword evidence="1" id="KW-1133">Transmembrane helix</keyword>
<feature type="transmembrane region" description="Helical" evidence="1">
    <location>
        <begin position="20"/>
        <end position="42"/>
    </location>
</feature>
<dbReference type="AlphaFoldDB" id="K6V917"/>